<keyword evidence="2" id="KW-1185">Reference proteome</keyword>
<dbReference type="Proteomes" id="UP000264086">
    <property type="component" value="Segment"/>
</dbReference>
<evidence type="ECO:0000313" key="1">
    <source>
        <dbReference type="EMBL" id="AXQ61127.1"/>
    </source>
</evidence>
<dbReference type="EMBL" id="MH669004">
    <property type="protein sequence ID" value="AXQ61127.1"/>
    <property type="molecule type" value="Genomic_DNA"/>
</dbReference>
<gene>
    <name evidence="1" type="primary">74</name>
    <name evidence="1" type="ORF">SEA_HANK144_74</name>
</gene>
<evidence type="ECO:0000313" key="2">
    <source>
        <dbReference type="Proteomes" id="UP000264086"/>
    </source>
</evidence>
<proteinExistence type="predicted"/>
<sequence>MKMIPSNVVRCASDNGPILYPSIGNPYRCETCGELLKGAEHVPGTHWDEAYGYLVQVETVDDPRDTEEEIEDLYGALRTLAAVFGDGLTAYDVGPSFTCSEANDIAQALMVGGNKKAAMTFLEGHAGGDSAIEEDAHHDVEDFEAYVLTLAGEPVPELVEEPERVSLVKEAKLPTVTTEELLKLMNLD</sequence>
<protein>
    <submittedName>
        <fullName evidence="1">Uncharacterized protein</fullName>
    </submittedName>
</protein>
<dbReference type="KEGG" id="vg:64471047"/>
<accession>A0A385DQK6</accession>
<reference evidence="1 2" key="1">
    <citation type="submission" date="2018-07" db="EMBL/GenBank/DDBJ databases">
        <authorList>
            <person name="Amani N.Z."/>
            <person name="Ambroziak M.E."/>
            <person name="Biju A."/>
            <person name="Bushnell W."/>
            <person name="Calia C.N."/>
            <person name="Chen Y.J."/>
            <person name="Hill L.T."/>
            <person name="Karpinska S."/>
            <person name="Martinez K.C."/>
            <person name="Medwid J.R."/>
            <person name="Nguyen C."/>
            <person name="Oliver A."/>
            <person name="Pham J.P."/>
            <person name="Ramsey M.R."/>
            <person name="Ravi S."/>
            <person name="Sardina J.R."/>
            <person name="Senecal S.L."/>
            <person name="Sheen J."/>
            <person name="Shende N.V."/>
            <person name="Shi C.Y."/>
            <person name="Stuart L.C."/>
            <person name="Vu L."/>
            <person name="Wang L.Q."/>
            <person name="West L.J."/>
            <person name="Westgaard A.C."/>
            <person name="Liu R.B."/>
            <person name="Pierce E.C."/>
            <person name="Mohan S."/>
            <person name="Pogliano J."/>
            <person name="Delesalle V.A."/>
            <person name="Garlena R.A."/>
            <person name="Russell D.A."/>
            <person name="Pope W.H."/>
            <person name="Jacobs-Sera D."/>
            <person name="Hatfull G.F."/>
        </authorList>
    </citation>
    <scope>NUCLEOTIDE SEQUENCE [LARGE SCALE GENOMIC DNA]</scope>
</reference>
<dbReference type="RefSeq" id="YP_010055126.1">
    <property type="nucleotide sequence ID" value="NC_054661.1"/>
</dbReference>
<organism evidence="1 2">
    <name type="scientific">Streptomyces phage Hank144</name>
    <dbReference type="NCBI Taxonomy" id="2301573"/>
    <lineage>
        <taxon>Viruses</taxon>
        <taxon>Duplodnaviria</taxon>
        <taxon>Heunggongvirae</taxon>
        <taxon>Uroviricota</taxon>
        <taxon>Caudoviricetes</taxon>
        <taxon>Arquatrovirinae</taxon>
        <taxon>Janusvirus</taxon>
        <taxon>Janusvirus hank144</taxon>
    </lineage>
</organism>
<dbReference type="GeneID" id="64471047"/>
<name>A0A385DQK6_9CAUD</name>